<name>A0ABS6T0T3_9RHOB</name>
<protein>
    <submittedName>
        <fullName evidence="2">HXXEE domain-containing protein</fullName>
    </submittedName>
</protein>
<gene>
    <name evidence="2" type="ORF">KJP28_07815</name>
</gene>
<comment type="caution">
    <text evidence="2">The sequence shown here is derived from an EMBL/GenBank/DDBJ whole genome shotgun (WGS) entry which is preliminary data.</text>
</comment>
<dbReference type="EMBL" id="JAHUZE010000002">
    <property type="protein sequence ID" value="MBV7378831.1"/>
    <property type="molecule type" value="Genomic_DNA"/>
</dbReference>
<dbReference type="Proteomes" id="UP000756530">
    <property type="component" value="Unassembled WGS sequence"/>
</dbReference>
<feature type="transmembrane region" description="Helical" evidence="1">
    <location>
        <begin position="52"/>
        <end position="70"/>
    </location>
</feature>
<evidence type="ECO:0000313" key="3">
    <source>
        <dbReference type="Proteomes" id="UP000756530"/>
    </source>
</evidence>
<feature type="transmembrane region" description="Helical" evidence="1">
    <location>
        <begin position="136"/>
        <end position="157"/>
    </location>
</feature>
<keyword evidence="1" id="KW-0812">Transmembrane</keyword>
<accession>A0ABS6T0T3</accession>
<sequence>MASDPASSLAAPCRAYSYAAFAFLVHNIEELTGLASWIATLELSIAIPAVQMSRAIIGLTLAGMAVLVVGRSVPHRAVQIVVALVVGMLLANVVSHVTLSFVTLSYMPGTATALALVLPAGLWLYRNLPLTDPARLTAAGVGVIAMAPVTWAALWLAG</sequence>
<keyword evidence="3" id="KW-1185">Reference proteome</keyword>
<dbReference type="InterPro" id="IPR025671">
    <property type="entry name" value="HXXEE"/>
</dbReference>
<feature type="transmembrane region" description="Helical" evidence="1">
    <location>
        <begin position="77"/>
        <end position="99"/>
    </location>
</feature>
<evidence type="ECO:0000256" key="1">
    <source>
        <dbReference type="SAM" id="Phobius"/>
    </source>
</evidence>
<keyword evidence="1" id="KW-0472">Membrane</keyword>
<keyword evidence="1" id="KW-1133">Transmembrane helix</keyword>
<reference evidence="2 3" key="1">
    <citation type="submission" date="2021-05" db="EMBL/GenBank/DDBJ databases">
        <title>Culturable bacteria isolated from Daya Bay.</title>
        <authorList>
            <person name="Zheng W."/>
            <person name="Yu S."/>
            <person name="Huang Y."/>
        </authorList>
    </citation>
    <scope>NUCLEOTIDE SEQUENCE [LARGE SCALE GENOMIC DNA]</scope>
    <source>
        <strain evidence="2 3">DP4N28-5</strain>
    </source>
</reference>
<feature type="transmembrane region" description="Helical" evidence="1">
    <location>
        <begin position="105"/>
        <end position="124"/>
    </location>
</feature>
<proteinExistence type="predicted"/>
<dbReference type="RefSeq" id="WP_218392006.1">
    <property type="nucleotide sequence ID" value="NZ_JAHUZE010000002.1"/>
</dbReference>
<evidence type="ECO:0000313" key="2">
    <source>
        <dbReference type="EMBL" id="MBV7378831.1"/>
    </source>
</evidence>
<dbReference type="Pfam" id="PF13787">
    <property type="entry name" value="HXXEE"/>
    <property type="match status" value="1"/>
</dbReference>
<organism evidence="2 3">
    <name type="scientific">Maritimibacter dapengensis</name>
    <dbReference type="NCBI Taxonomy" id="2836868"/>
    <lineage>
        <taxon>Bacteria</taxon>
        <taxon>Pseudomonadati</taxon>
        <taxon>Pseudomonadota</taxon>
        <taxon>Alphaproteobacteria</taxon>
        <taxon>Rhodobacterales</taxon>
        <taxon>Roseobacteraceae</taxon>
        <taxon>Maritimibacter</taxon>
    </lineage>
</organism>